<accession>A0A849KBP5</accession>
<evidence type="ECO:0000313" key="3">
    <source>
        <dbReference type="Proteomes" id="UP000552954"/>
    </source>
</evidence>
<comment type="caution">
    <text evidence="2">The sequence shown here is derived from an EMBL/GenBank/DDBJ whole genome shotgun (WGS) entry which is preliminary data.</text>
</comment>
<dbReference type="Pfam" id="PF11067">
    <property type="entry name" value="DUF2868"/>
    <property type="match status" value="1"/>
</dbReference>
<reference evidence="2 3" key="2">
    <citation type="submission" date="2020-06" db="EMBL/GenBank/DDBJ databases">
        <title>Ramlibacter rhizophilus sp. nov., isolated from rhizosphere soil of national flower Mugunghwa from South Korea.</title>
        <authorList>
            <person name="Zheng-Fei Y."/>
            <person name="Huan T."/>
        </authorList>
    </citation>
    <scope>NUCLEOTIDE SEQUENCE [LARGE SCALE GENOMIC DNA]</scope>
    <source>
        <strain evidence="2 3">B156</strain>
    </source>
</reference>
<feature type="transmembrane region" description="Helical" evidence="1">
    <location>
        <begin position="88"/>
        <end position="107"/>
    </location>
</feature>
<gene>
    <name evidence="2" type="ORF">HK415_06760</name>
</gene>
<keyword evidence="1" id="KW-0812">Transmembrane</keyword>
<feature type="transmembrane region" description="Helical" evidence="1">
    <location>
        <begin position="283"/>
        <end position="308"/>
    </location>
</feature>
<dbReference type="Proteomes" id="UP000552954">
    <property type="component" value="Unassembled WGS sequence"/>
</dbReference>
<organism evidence="2 3">
    <name type="scientific">Ramlibacter montanisoli</name>
    <dbReference type="NCBI Taxonomy" id="2732512"/>
    <lineage>
        <taxon>Bacteria</taxon>
        <taxon>Pseudomonadati</taxon>
        <taxon>Pseudomonadota</taxon>
        <taxon>Betaproteobacteria</taxon>
        <taxon>Burkholderiales</taxon>
        <taxon>Comamonadaceae</taxon>
        <taxon>Ramlibacter</taxon>
    </lineage>
</organism>
<name>A0A849KBP5_9BURK</name>
<proteinExistence type="predicted"/>
<sequence>MDNGTLHLDEASARQLVLVRAIEDVDTQGKLLSEVEREQLEREAFAASRQGGGGVDFGDYLQQRARRVLAAVENRNPRVAALQEGEAWRPWLMAGLPLAACVLGAAIDRVDNPQQVNMLSPPLLGVLAWNLAIYVLIVATALLPRAWAARAPWAGLQRWLSGVNDVSRRTGRLRADVLARFQQQWWQAAGAQQRLWWKQLLHLSAAGWALGLAFSIVLGGIVREYRVGWESTLLGVGQVHAFLSALFAPVVALLPFDAFSVADLERMAFRSGARIGLEEARRWVWMYIALLFLLVILPRVLLAAWTALQRRHTGRSIAIDLRDPYFVQVLARVSPARVTLGIVAADESGREALLRMLREVADQGPPREGGPWTVLSTARGDVLRVFEVPTGFQPPAPAVAAHAGVAWRRRPGFRTCWGASRPRRACRNATRCRPRWPTPTSCCWSPRARAMSGRRPACCTGWRSPPSYSHPATNPRTGPRCSASGWPPKCCRWRAAPRTGCATRCCWMRWRPAWPPASAPASNAWPPPGGTATRCASRRRCAWSPASWRARRATPRRSAARRWGCDTW</sequence>
<dbReference type="EMBL" id="JABFCS010000001">
    <property type="protein sequence ID" value="NNU42926.1"/>
    <property type="molecule type" value="Genomic_DNA"/>
</dbReference>
<feature type="transmembrane region" description="Helical" evidence="1">
    <location>
        <begin position="200"/>
        <end position="222"/>
    </location>
</feature>
<dbReference type="AlphaFoldDB" id="A0A849KBP5"/>
<keyword evidence="1" id="KW-1133">Transmembrane helix</keyword>
<dbReference type="InterPro" id="IPR021296">
    <property type="entry name" value="DUF2868"/>
</dbReference>
<evidence type="ECO:0000256" key="1">
    <source>
        <dbReference type="SAM" id="Phobius"/>
    </source>
</evidence>
<feature type="transmembrane region" description="Helical" evidence="1">
    <location>
        <begin position="127"/>
        <end position="148"/>
    </location>
</feature>
<reference evidence="2 3" key="1">
    <citation type="submission" date="2020-05" db="EMBL/GenBank/DDBJ databases">
        <authorList>
            <person name="Khan S.A."/>
            <person name="Jeon C.O."/>
            <person name="Chun B.H."/>
        </authorList>
    </citation>
    <scope>NUCLEOTIDE SEQUENCE [LARGE SCALE GENOMIC DNA]</scope>
    <source>
        <strain evidence="2 3">B156</strain>
    </source>
</reference>
<protein>
    <submittedName>
        <fullName evidence="2">DUF2868 domain-containing protein</fullName>
    </submittedName>
</protein>
<evidence type="ECO:0000313" key="2">
    <source>
        <dbReference type="EMBL" id="NNU42926.1"/>
    </source>
</evidence>
<feature type="transmembrane region" description="Helical" evidence="1">
    <location>
        <begin position="242"/>
        <end position="262"/>
    </location>
</feature>
<keyword evidence="1" id="KW-0472">Membrane</keyword>
<keyword evidence="3" id="KW-1185">Reference proteome</keyword>